<dbReference type="SUPFAM" id="SSF143011">
    <property type="entry name" value="RelE-like"/>
    <property type="match status" value="1"/>
</dbReference>
<sequence length="61" mass="7284">MLELVLGPLRENPYRVGKPLREPFEGVWSARRATYRVLYRINEEERTVLIEAIKHRGDAYR</sequence>
<comment type="caution">
    <text evidence="3">The sequence shown here is derived from an EMBL/GenBank/DDBJ whole genome shotgun (WGS) entry which is preliminary data.</text>
</comment>
<evidence type="ECO:0000313" key="4">
    <source>
        <dbReference type="Proteomes" id="UP001501747"/>
    </source>
</evidence>
<evidence type="ECO:0000256" key="1">
    <source>
        <dbReference type="ARBA" id="ARBA00006226"/>
    </source>
</evidence>
<evidence type="ECO:0000313" key="3">
    <source>
        <dbReference type="EMBL" id="GAA4015792.1"/>
    </source>
</evidence>
<dbReference type="InterPro" id="IPR007712">
    <property type="entry name" value="RelE/ParE_toxin"/>
</dbReference>
<dbReference type="PANTHER" id="PTHR35601">
    <property type="entry name" value="TOXIN RELE"/>
    <property type="match status" value="1"/>
</dbReference>
<evidence type="ECO:0008006" key="5">
    <source>
        <dbReference type="Google" id="ProtNLM"/>
    </source>
</evidence>
<keyword evidence="4" id="KW-1185">Reference proteome</keyword>
<proteinExistence type="inferred from homology"/>
<gene>
    <name evidence="3" type="ORF">GCM10022247_43430</name>
</gene>
<dbReference type="InterPro" id="IPR035093">
    <property type="entry name" value="RelE/ParE_toxin_dom_sf"/>
</dbReference>
<dbReference type="Gene3D" id="3.30.2310.20">
    <property type="entry name" value="RelE-like"/>
    <property type="match status" value="1"/>
</dbReference>
<accession>A0ABP7SSF4</accession>
<protein>
    <recommendedName>
        <fullName evidence="5">Type II toxin-antitoxin system RelE/ParE family toxin</fullName>
    </recommendedName>
</protein>
<comment type="similarity">
    <text evidence="1">Belongs to the RelE toxin family.</text>
</comment>
<evidence type="ECO:0000256" key="2">
    <source>
        <dbReference type="ARBA" id="ARBA00022649"/>
    </source>
</evidence>
<dbReference type="Proteomes" id="UP001501747">
    <property type="component" value="Unassembled WGS sequence"/>
</dbReference>
<organism evidence="3 4">
    <name type="scientific">Allokutzneria multivorans</name>
    <dbReference type="NCBI Taxonomy" id="1142134"/>
    <lineage>
        <taxon>Bacteria</taxon>
        <taxon>Bacillati</taxon>
        <taxon>Actinomycetota</taxon>
        <taxon>Actinomycetes</taxon>
        <taxon>Pseudonocardiales</taxon>
        <taxon>Pseudonocardiaceae</taxon>
        <taxon>Allokutzneria</taxon>
    </lineage>
</organism>
<reference evidence="4" key="1">
    <citation type="journal article" date="2019" name="Int. J. Syst. Evol. Microbiol.">
        <title>The Global Catalogue of Microorganisms (GCM) 10K type strain sequencing project: providing services to taxonomists for standard genome sequencing and annotation.</title>
        <authorList>
            <consortium name="The Broad Institute Genomics Platform"/>
            <consortium name="The Broad Institute Genome Sequencing Center for Infectious Disease"/>
            <person name="Wu L."/>
            <person name="Ma J."/>
        </authorList>
    </citation>
    <scope>NUCLEOTIDE SEQUENCE [LARGE SCALE GENOMIC DNA]</scope>
    <source>
        <strain evidence="4">JCM 17342</strain>
    </source>
</reference>
<name>A0ABP7SSF4_9PSEU</name>
<keyword evidence="2" id="KW-1277">Toxin-antitoxin system</keyword>
<dbReference type="PANTHER" id="PTHR35601:SF1">
    <property type="entry name" value="TOXIN RELE"/>
    <property type="match status" value="1"/>
</dbReference>
<dbReference type="Pfam" id="PF05016">
    <property type="entry name" value="ParE_toxin"/>
    <property type="match status" value="1"/>
</dbReference>
<dbReference type="EMBL" id="BAABAL010000017">
    <property type="protein sequence ID" value="GAA4015792.1"/>
    <property type="molecule type" value="Genomic_DNA"/>
</dbReference>